<feature type="domain" description="Sulfatase N-terminal" evidence="9">
    <location>
        <begin position="231"/>
        <end position="517"/>
    </location>
</feature>
<dbReference type="InterPro" id="IPR012549">
    <property type="entry name" value="EptA-like_N"/>
</dbReference>
<proteinExistence type="predicted"/>
<dbReference type="PANTHER" id="PTHR30443:SF0">
    <property type="entry name" value="PHOSPHOETHANOLAMINE TRANSFERASE EPTA"/>
    <property type="match status" value="1"/>
</dbReference>
<protein>
    <submittedName>
        <fullName evidence="11">Phosphoethanolamine transferase EptA</fullName>
    </submittedName>
</protein>
<dbReference type="GO" id="GO:0009244">
    <property type="term" value="P:lipopolysaccharide core region biosynthetic process"/>
    <property type="evidence" value="ECO:0007669"/>
    <property type="project" value="TreeGrafter"/>
</dbReference>
<feature type="transmembrane region" description="Helical" evidence="8">
    <location>
        <begin position="75"/>
        <end position="96"/>
    </location>
</feature>
<evidence type="ECO:0000256" key="5">
    <source>
        <dbReference type="ARBA" id="ARBA00022692"/>
    </source>
</evidence>
<accession>A0A3B0ZN43</accession>
<evidence type="ECO:0000259" key="10">
    <source>
        <dbReference type="Pfam" id="PF08019"/>
    </source>
</evidence>
<evidence type="ECO:0000256" key="8">
    <source>
        <dbReference type="SAM" id="Phobius"/>
    </source>
</evidence>
<feature type="transmembrane region" description="Helical" evidence="8">
    <location>
        <begin position="44"/>
        <end position="63"/>
    </location>
</feature>
<dbReference type="InterPro" id="IPR058130">
    <property type="entry name" value="PEA_transf_C"/>
</dbReference>
<dbReference type="PANTHER" id="PTHR30443">
    <property type="entry name" value="INNER MEMBRANE PROTEIN"/>
    <property type="match status" value="1"/>
</dbReference>
<dbReference type="Gene3D" id="3.40.720.10">
    <property type="entry name" value="Alkaline Phosphatase, subunit A"/>
    <property type="match status" value="1"/>
</dbReference>
<dbReference type="SUPFAM" id="SSF53649">
    <property type="entry name" value="Alkaline phosphatase-like"/>
    <property type="match status" value="1"/>
</dbReference>
<reference evidence="11" key="1">
    <citation type="submission" date="2018-06" db="EMBL/GenBank/DDBJ databases">
        <authorList>
            <person name="Zhirakovskaya E."/>
        </authorList>
    </citation>
    <scope>NUCLEOTIDE SEQUENCE</scope>
</reference>
<sequence>MLNEKKSQISVNMLVVLVALFLTVFGNVSFFRQTLIYYPLSYDNIAFIVSLTVLIFLITIMLFSIASWRYTVKPVLVAVLILSSAASYFMNTYNIIIDDAMIDNVLQTNLDEALDLVSVELFIYIILLGIVPSLLIYKIRIRHGSLKIELLSRASLFVISAIMVLLIIFMFSASYASFFREHKIVRLYSNPVFFIYSSAKYISTLFPSGVPKYTVVGKDAEIEELDNDRELVVFVVGETARYDRFSLNGYNKETNPLLKKEDVISFTNFWSCGTSTAISVPCMFSPQTRTSFDEDKSRYSDNLIDVLNYAGVNTLWLDNNSDSKGVAIRSEHIDFKSKKTNPICDVECRDIGMLANIQLYVDNQETGDIFIVLHQMGAHGPAYYKRYPAEFEKFTPTCKTNQLEKCTKEQLDNTYDNTILYTDYFLSEVINFLKNNSKFEASMIYASDHGESLGENGVYLHGLPYMVAPDEQKHVPFILWFGSGVDREEVDIETIKMSSSKKISHDYIFHTVLKLFEIESAIYDEKYNLL</sequence>
<dbReference type="InterPro" id="IPR040423">
    <property type="entry name" value="PEA_transferase"/>
</dbReference>
<evidence type="ECO:0000256" key="1">
    <source>
        <dbReference type="ARBA" id="ARBA00004429"/>
    </source>
</evidence>
<evidence type="ECO:0000256" key="4">
    <source>
        <dbReference type="ARBA" id="ARBA00022679"/>
    </source>
</evidence>
<dbReference type="AlphaFoldDB" id="A0A3B0ZN43"/>
<keyword evidence="2" id="KW-1003">Cell membrane</keyword>
<feature type="transmembrane region" description="Helical" evidence="8">
    <location>
        <begin position="156"/>
        <end position="178"/>
    </location>
</feature>
<feature type="domain" description="Phosphoethanolamine transferase N-terminal" evidence="10">
    <location>
        <begin position="55"/>
        <end position="203"/>
    </location>
</feature>
<dbReference type="EMBL" id="UOFR01000001">
    <property type="protein sequence ID" value="VAW90590.1"/>
    <property type="molecule type" value="Genomic_DNA"/>
</dbReference>
<keyword evidence="4 11" id="KW-0808">Transferase</keyword>
<keyword evidence="7 8" id="KW-0472">Membrane</keyword>
<dbReference type="NCBIfam" id="NF028537">
    <property type="entry name" value="P_eth_NH2_trans"/>
    <property type="match status" value="1"/>
</dbReference>
<evidence type="ECO:0000313" key="11">
    <source>
        <dbReference type="EMBL" id="VAW90590.1"/>
    </source>
</evidence>
<dbReference type="CDD" id="cd16017">
    <property type="entry name" value="LptA"/>
    <property type="match status" value="1"/>
</dbReference>
<dbReference type="InterPro" id="IPR000917">
    <property type="entry name" value="Sulfatase_N"/>
</dbReference>
<name>A0A3B0ZN43_9ZZZZ</name>
<keyword evidence="3" id="KW-0997">Cell inner membrane</keyword>
<keyword evidence="5 8" id="KW-0812">Transmembrane</keyword>
<dbReference type="Pfam" id="PF00884">
    <property type="entry name" value="Sulfatase"/>
    <property type="match status" value="1"/>
</dbReference>
<evidence type="ECO:0000256" key="6">
    <source>
        <dbReference type="ARBA" id="ARBA00022989"/>
    </source>
</evidence>
<gene>
    <name evidence="11" type="ORF">MNBD_GAMMA21-31</name>
</gene>
<organism evidence="11">
    <name type="scientific">hydrothermal vent metagenome</name>
    <dbReference type="NCBI Taxonomy" id="652676"/>
    <lineage>
        <taxon>unclassified sequences</taxon>
        <taxon>metagenomes</taxon>
        <taxon>ecological metagenomes</taxon>
    </lineage>
</organism>
<feature type="transmembrane region" description="Helical" evidence="8">
    <location>
        <begin position="12"/>
        <end position="32"/>
    </location>
</feature>
<evidence type="ECO:0000256" key="7">
    <source>
        <dbReference type="ARBA" id="ARBA00023136"/>
    </source>
</evidence>
<feature type="transmembrane region" description="Helical" evidence="8">
    <location>
        <begin position="116"/>
        <end position="136"/>
    </location>
</feature>
<comment type="subcellular location">
    <subcellularLocation>
        <location evidence="1">Cell inner membrane</location>
        <topology evidence="1">Multi-pass membrane protein</topology>
    </subcellularLocation>
</comment>
<dbReference type="InterPro" id="IPR017850">
    <property type="entry name" value="Alkaline_phosphatase_core_sf"/>
</dbReference>
<dbReference type="Pfam" id="PF08019">
    <property type="entry name" value="EptA_B_N"/>
    <property type="match status" value="1"/>
</dbReference>
<dbReference type="GO" id="GO:0005886">
    <property type="term" value="C:plasma membrane"/>
    <property type="evidence" value="ECO:0007669"/>
    <property type="project" value="UniProtKB-SubCell"/>
</dbReference>
<evidence type="ECO:0000259" key="9">
    <source>
        <dbReference type="Pfam" id="PF00884"/>
    </source>
</evidence>
<dbReference type="GO" id="GO:0016776">
    <property type="term" value="F:phosphotransferase activity, phosphate group as acceptor"/>
    <property type="evidence" value="ECO:0007669"/>
    <property type="project" value="TreeGrafter"/>
</dbReference>
<keyword evidence="6 8" id="KW-1133">Transmembrane helix</keyword>
<evidence type="ECO:0000256" key="3">
    <source>
        <dbReference type="ARBA" id="ARBA00022519"/>
    </source>
</evidence>
<evidence type="ECO:0000256" key="2">
    <source>
        <dbReference type="ARBA" id="ARBA00022475"/>
    </source>
</evidence>